<gene>
    <name evidence="3" type="ORF">N4261_15210</name>
</gene>
<organism evidence="3 4">
    <name type="scientific">Roseateles amylovorans</name>
    <dbReference type="NCBI Taxonomy" id="2978473"/>
    <lineage>
        <taxon>Bacteria</taxon>
        <taxon>Pseudomonadati</taxon>
        <taxon>Pseudomonadota</taxon>
        <taxon>Betaproteobacteria</taxon>
        <taxon>Burkholderiales</taxon>
        <taxon>Sphaerotilaceae</taxon>
        <taxon>Roseateles</taxon>
    </lineage>
</organism>
<dbReference type="SUPFAM" id="SSF56266">
    <property type="entry name" value="DmpA/ArgJ-like"/>
    <property type="match status" value="1"/>
</dbReference>
<reference evidence="3" key="1">
    <citation type="submission" date="2022-10" db="EMBL/GenBank/DDBJ databases">
        <title>Characterization and whole genome sequencing of a new Roseateles species, isolated from fresh water.</title>
        <authorList>
            <person name="Guliayeva D.Y."/>
            <person name="Akhremchuk A.E."/>
            <person name="Sikolenko M.A."/>
            <person name="Valentovich L.N."/>
            <person name="Sidarenka A.V."/>
        </authorList>
    </citation>
    <scope>NUCLEOTIDE SEQUENCE</scope>
    <source>
        <strain evidence="3">BIM B-1768</strain>
    </source>
</reference>
<evidence type="ECO:0000313" key="3">
    <source>
        <dbReference type="EMBL" id="UXH76407.1"/>
    </source>
</evidence>
<dbReference type="Proteomes" id="UP001064933">
    <property type="component" value="Chromosome"/>
</dbReference>
<evidence type="ECO:0000256" key="2">
    <source>
        <dbReference type="SAM" id="MobiDB-lite"/>
    </source>
</evidence>
<feature type="region of interest" description="Disordered" evidence="2">
    <location>
        <begin position="1"/>
        <end position="26"/>
    </location>
</feature>
<dbReference type="CDD" id="cd02252">
    <property type="entry name" value="nylC_like"/>
    <property type="match status" value="1"/>
</dbReference>
<evidence type="ECO:0000256" key="1">
    <source>
        <dbReference type="ARBA" id="ARBA00007068"/>
    </source>
</evidence>
<protein>
    <submittedName>
        <fullName evidence="3">P1 family peptidase</fullName>
    </submittedName>
</protein>
<name>A0ABY6ATR3_9BURK</name>
<sequence length="344" mass="34304">MTQRSTPATPPRRDAPSAPTSPSPGSLCDVAGLRVGHFTDTRRATGCSVVLCEAGAVAGVDVRGAAPGTRDTELLRPENTVAAIHALVLTGGSAFGLAAADGVMRWLAERGHGFAVGAVRVPIVPAAVLFDLWLGGVDTAPTADAGRAACDAATADNAQRGSIGAGAGATVGKLLGVDRAMKGGLGMASVRVGGVTLAAMVAVNAVGDVVDPHTGEVLAGSRDAQGHPRSTVQALLSGERPGGALAGSATTLGVIATDARLTKAQATKLAQIAHDGFARSIQPVHTVMDGDVMFALATGAQDVDGDMTVLGAVAAEVVARAVVDAIRSATGLPDIPAWRETIRA</sequence>
<dbReference type="InterPro" id="IPR016117">
    <property type="entry name" value="ArgJ-like_dom_sf"/>
</dbReference>
<dbReference type="PANTHER" id="PTHR36512">
    <property type="entry name" value="D-AMINOPEPTIDASE"/>
    <property type="match status" value="1"/>
</dbReference>
<keyword evidence="4" id="KW-1185">Reference proteome</keyword>
<dbReference type="RefSeq" id="WP_261756138.1">
    <property type="nucleotide sequence ID" value="NZ_CP104562.2"/>
</dbReference>
<accession>A0ABY6ATR3</accession>
<dbReference type="EMBL" id="CP104562">
    <property type="protein sequence ID" value="UXH76407.1"/>
    <property type="molecule type" value="Genomic_DNA"/>
</dbReference>
<comment type="similarity">
    <text evidence="1">Belongs to the peptidase S58 family.</text>
</comment>
<dbReference type="Gene3D" id="3.60.70.12">
    <property type="entry name" value="L-amino peptidase D-ALA esterase/amidase"/>
    <property type="match status" value="1"/>
</dbReference>
<evidence type="ECO:0000313" key="4">
    <source>
        <dbReference type="Proteomes" id="UP001064933"/>
    </source>
</evidence>
<dbReference type="Pfam" id="PF03576">
    <property type="entry name" value="Peptidase_S58"/>
    <property type="match status" value="1"/>
</dbReference>
<proteinExistence type="inferred from homology"/>
<dbReference type="InterPro" id="IPR005321">
    <property type="entry name" value="Peptidase_S58_DmpA"/>
</dbReference>
<dbReference type="PANTHER" id="PTHR36512:SF3">
    <property type="entry name" value="BLR5678 PROTEIN"/>
    <property type="match status" value="1"/>
</dbReference>